<dbReference type="AlphaFoldDB" id="W1YSB6"/>
<comment type="caution">
    <text evidence="3">The sequence shown here is derived from an EMBL/GenBank/DDBJ whole genome shotgun (WGS) entry which is preliminary data.</text>
</comment>
<dbReference type="InterPro" id="IPR040442">
    <property type="entry name" value="Pyrv_kinase-like_dom_sf"/>
</dbReference>
<dbReference type="PANTHER" id="PTHR46244:SF3">
    <property type="entry name" value="PHOSPHOENOLPYRUVATE-PROTEIN PHOSPHOTRANSFERASE"/>
    <property type="match status" value="1"/>
</dbReference>
<dbReference type="InterPro" id="IPR015813">
    <property type="entry name" value="Pyrv/PenolPyrv_kinase-like_dom"/>
</dbReference>
<feature type="coiled-coil region" evidence="1">
    <location>
        <begin position="66"/>
        <end position="93"/>
    </location>
</feature>
<dbReference type="Gene3D" id="3.20.20.60">
    <property type="entry name" value="Phosphoenolpyruvate-binding domains"/>
    <property type="match status" value="1"/>
</dbReference>
<dbReference type="InterPro" id="IPR000121">
    <property type="entry name" value="PEP_util_C"/>
</dbReference>
<dbReference type="Pfam" id="PF02896">
    <property type="entry name" value="PEP-utilizers_C"/>
    <property type="match status" value="1"/>
</dbReference>
<protein>
    <submittedName>
        <fullName evidence="3">Phosphoenolpyruvate-protein phosphotransferase</fullName>
    </submittedName>
</protein>
<reference evidence="3" key="1">
    <citation type="submission" date="2013-12" db="EMBL/GenBank/DDBJ databases">
        <title>A Varibaculum cambriense genome reconstructed from a premature infant gut community with otherwise low bacterial novelty that shifts toward anaerobic metabolism during the third week of life.</title>
        <authorList>
            <person name="Brown C.T."/>
            <person name="Sharon I."/>
            <person name="Thomas B.C."/>
            <person name="Castelle C.J."/>
            <person name="Morowitz M.J."/>
            <person name="Banfield J.F."/>
        </authorList>
    </citation>
    <scope>NUCLEOTIDE SEQUENCE</scope>
</reference>
<keyword evidence="3" id="KW-0808">Transferase</keyword>
<keyword evidence="1" id="KW-0175">Coiled coil</keyword>
<dbReference type="PANTHER" id="PTHR46244">
    <property type="entry name" value="PHOSPHOENOLPYRUVATE-PROTEIN PHOSPHOTRANSFERASE"/>
    <property type="match status" value="1"/>
</dbReference>
<evidence type="ECO:0000256" key="1">
    <source>
        <dbReference type="SAM" id="Coils"/>
    </source>
</evidence>
<proteinExistence type="predicted"/>
<accession>W1YSB6</accession>
<feature type="domain" description="PEP-utilising enzyme C-terminal" evidence="2">
    <location>
        <begin position="1"/>
        <end position="112"/>
    </location>
</feature>
<evidence type="ECO:0000313" key="3">
    <source>
        <dbReference type="EMBL" id="ETJ45453.1"/>
    </source>
</evidence>
<gene>
    <name evidence="3" type="ORF">Q604_UNBC00555G0001</name>
</gene>
<feature type="non-terminal residue" evidence="3">
    <location>
        <position position="1"/>
    </location>
</feature>
<sequence>QPVIIRTMDIGGDKELKCLDLPSEMNPFLGYRAIRISLNRPDIFKVQLRALLRASSFGDIHIMYPMIASVEEVKQANAMLEECKEELTAEGKEFNKDIKVGIMIEVPAAAVISP</sequence>
<dbReference type="GO" id="GO:0016772">
    <property type="term" value="F:transferase activity, transferring phosphorus-containing groups"/>
    <property type="evidence" value="ECO:0007669"/>
    <property type="project" value="InterPro"/>
</dbReference>
<name>W1YSB6_9ZZZZ</name>
<dbReference type="EMBL" id="AZMM01000555">
    <property type="protein sequence ID" value="ETJ45453.1"/>
    <property type="molecule type" value="Genomic_DNA"/>
</dbReference>
<dbReference type="SUPFAM" id="SSF51621">
    <property type="entry name" value="Phosphoenolpyruvate/pyruvate domain"/>
    <property type="match status" value="1"/>
</dbReference>
<feature type="non-terminal residue" evidence="3">
    <location>
        <position position="114"/>
    </location>
</feature>
<evidence type="ECO:0000259" key="2">
    <source>
        <dbReference type="Pfam" id="PF02896"/>
    </source>
</evidence>
<dbReference type="InterPro" id="IPR050499">
    <property type="entry name" value="PEP-utilizing_PTS_enzyme"/>
</dbReference>
<keyword evidence="3" id="KW-0670">Pyruvate</keyword>
<organism evidence="3">
    <name type="scientific">human gut metagenome</name>
    <dbReference type="NCBI Taxonomy" id="408170"/>
    <lineage>
        <taxon>unclassified sequences</taxon>
        <taxon>metagenomes</taxon>
        <taxon>organismal metagenomes</taxon>
    </lineage>
</organism>